<sequence length="393" mass="43365">MVTNREVAEQIAMRGLLGEVNAELGEPLTPAWEEAFWTVPRHRFLPDRVWLGAGLDPCDRNADPGRWLSAAYADDSVVTQINDGRDPGEAESWPSSSASAPSIVFRMLDMLDVQAGHRVLEVGTGTGWNAGLLTHRVGAADVTTIEVDPVLAAQAALNLKNAGLEPKVIGGDGAAGYAASAPYDRIIATCSVREVPRTWVEQTRPGGVILTPWESPWACYGLVRLVVNPEGLASGRFHPHSAFMLIRNQRTDLRIFRDVVREDHMPDESSTDLSPWAVAGDDWSARFAVGLRTRDVWSTWHDDPDVDGVAARLWLATTDATSWAAVDWDGRDDERFTVWEYGPRLLWSEVKAAHSWWLKADRPGPERFGLTVAADGAHRPWLDRPDHMVPTTV</sequence>
<dbReference type="InterPro" id="IPR000682">
    <property type="entry name" value="PCMT"/>
</dbReference>
<dbReference type="CDD" id="cd02440">
    <property type="entry name" value="AdoMet_MTases"/>
    <property type="match status" value="1"/>
</dbReference>
<dbReference type="SUPFAM" id="SSF53335">
    <property type="entry name" value="S-adenosyl-L-methionine-dependent methyltransferases"/>
    <property type="match status" value="1"/>
</dbReference>
<keyword evidence="5" id="KW-0963">Cytoplasm</keyword>
<reference evidence="12 13" key="1">
    <citation type="journal article" date="2016" name="Genome Announc.">
        <title>Complete Genome Sequence of Thiostrepton-Producing Streptomyces laurentii ATCC 31255.</title>
        <authorList>
            <person name="Doi K."/>
            <person name="Fujino Y."/>
            <person name="Nagayoshi Y."/>
            <person name="Ohshima T."/>
            <person name="Ogata S."/>
        </authorList>
    </citation>
    <scope>NUCLEOTIDE SEQUENCE [LARGE SCALE GENOMIC DNA]</scope>
    <source>
        <strain evidence="12 13">ATCC 31255</strain>
    </source>
</reference>
<protein>
    <recommendedName>
        <fullName evidence="4">Protein-L-isoaspartate O-methyltransferase</fullName>
        <ecNumber evidence="3">2.1.1.77</ecNumber>
    </recommendedName>
    <alternativeName>
        <fullName evidence="11">L-isoaspartyl protein carboxyl methyltransferase</fullName>
    </alternativeName>
    <alternativeName>
        <fullName evidence="9">Protein L-isoaspartyl methyltransferase</fullName>
    </alternativeName>
    <alternativeName>
        <fullName evidence="10">Protein-beta-aspartate methyltransferase</fullName>
    </alternativeName>
</protein>
<dbReference type="Pfam" id="PF01135">
    <property type="entry name" value="PCMT"/>
    <property type="match status" value="1"/>
</dbReference>
<evidence type="ECO:0000256" key="10">
    <source>
        <dbReference type="ARBA" id="ARBA00031323"/>
    </source>
</evidence>
<dbReference type="PANTHER" id="PTHR11579:SF0">
    <property type="entry name" value="PROTEIN-L-ISOASPARTATE(D-ASPARTATE) O-METHYLTRANSFERASE"/>
    <property type="match status" value="1"/>
</dbReference>
<dbReference type="PANTHER" id="PTHR11579">
    <property type="entry name" value="PROTEIN-L-ISOASPARTATE O-METHYLTRANSFERASE"/>
    <property type="match status" value="1"/>
</dbReference>
<dbReference type="GO" id="GO:0032259">
    <property type="term" value="P:methylation"/>
    <property type="evidence" value="ECO:0007669"/>
    <property type="project" value="UniProtKB-KW"/>
</dbReference>
<evidence type="ECO:0000313" key="12">
    <source>
        <dbReference type="EMBL" id="BAU83694.1"/>
    </source>
</evidence>
<dbReference type="KEGG" id="slau:SLA_2776"/>
<dbReference type="Proteomes" id="UP000217676">
    <property type="component" value="Chromosome"/>
</dbReference>
<evidence type="ECO:0000256" key="1">
    <source>
        <dbReference type="ARBA" id="ARBA00004496"/>
    </source>
</evidence>
<dbReference type="PROSITE" id="PS01279">
    <property type="entry name" value="PCMT"/>
    <property type="match status" value="1"/>
</dbReference>
<dbReference type="GO" id="GO:0005737">
    <property type="term" value="C:cytoplasm"/>
    <property type="evidence" value="ECO:0007669"/>
    <property type="project" value="UniProtKB-SubCell"/>
</dbReference>
<accession>A0A160NZB0</accession>
<keyword evidence="7 12" id="KW-0808">Transferase</keyword>
<evidence type="ECO:0000256" key="7">
    <source>
        <dbReference type="ARBA" id="ARBA00022679"/>
    </source>
</evidence>
<evidence type="ECO:0000256" key="5">
    <source>
        <dbReference type="ARBA" id="ARBA00022490"/>
    </source>
</evidence>
<evidence type="ECO:0000256" key="2">
    <source>
        <dbReference type="ARBA" id="ARBA00005369"/>
    </source>
</evidence>
<evidence type="ECO:0000256" key="6">
    <source>
        <dbReference type="ARBA" id="ARBA00022603"/>
    </source>
</evidence>
<evidence type="ECO:0000256" key="3">
    <source>
        <dbReference type="ARBA" id="ARBA00011890"/>
    </source>
</evidence>
<evidence type="ECO:0000256" key="11">
    <source>
        <dbReference type="ARBA" id="ARBA00031350"/>
    </source>
</evidence>
<evidence type="ECO:0000256" key="4">
    <source>
        <dbReference type="ARBA" id="ARBA00013346"/>
    </source>
</evidence>
<evidence type="ECO:0000256" key="8">
    <source>
        <dbReference type="ARBA" id="ARBA00022691"/>
    </source>
</evidence>
<dbReference type="Gene3D" id="3.40.50.150">
    <property type="entry name" value="Vaccinia Virus protein VP39"/>
    <property type="match status" value="1"/>
</dbReference>
<keyword evidence="8" id="KW-0949">S-adenosyl-L-methionine</keyword>
<comment type="subcellular location">
    <subcellularLocation>
        <location evidence="1">Cytoplasm</location>
    </subcellularLocation>
</comment>
<dbReference type="AlphaFoldDB" id="A0A160NZB0"/>
<keyword evidence="13" id="KW-1185">Reference proteome</keyword>
<dbReference type="GO" id="GO:0004719">
    <property type="term" value="F:protein-L-isoaspartate (D-aspartate) O-methyltransferase activity"/>
    <property type="evidence" value="ECO:0007669"/>
    <property type="project" value="UniProtKB-EC"/>
</dbReference>
<name>A0A160NZB0_STRLU</name>
<keyword evidence="6 12" id="KW-0489">Methyltransferase</keyword>
<evidence type="ECO:0000256" key="9">
    <source>
        <dbReference type="ARBA" id="ARBA00030757"/>
    </source>
</evidence>
<comment type="similarity">
    <text evidence="2">Belongs to the methyltransferase superfamily. L-isoaspartyl/D-aspartyl protein methyltransferase family.</text>
</comment>
<dbReference type="EMBL" id="AP017424">
    <property type="protein sequence ID" value="BAU83694.1"/>
    <property type="molecule type" value="Genomic_DNA"/>
</dbReference>
<proteinExistence type="inferred from homology"/>
<evidence type="ECO:0000313" key="13">
    <source>
        <dbReference type="Proteomes" id="UP000217676"/>
    </source>
</evidence>
<organism evidence="12 13">
    <name type="scientific">Streptomyces laurentii</name>
    <dbReference type="NCBI Taxonomy" id="39478"/>
    <lineage>
        <taxon>Bacteria</taxon>
        <taxon>Bacillati</taxon>
        <taxon>Actinomycetota</taxon>
        <taxon>Actinomycetes</taxon>
        <taxon>Kitasatosporales</taxon>
        <taxon>Streptomycetaceae</taxon>
        <taxon>Streptomyces</taxon>
    </lineage>
</organism>
<dbReference type="EC" id="2.1.1.77" evidence="3"/>
<dbReference type="InterPro" id="IPR029063">
    <property type="entry name" value="SAM-dependent_MTases_sf"/>
</dbReference>
<gene>
    <name evidence="12" type="ORF">SLA_2776</name>
</gene>